<dbReference type="NCBIfam" id="NF001419">
    <property type="entry name" value="PRK00293.1"/>
    <property type="match status" value="1"/>
</dbReference>
<comment type="catalytic activity">
    <reaction evidence="17 18">
        <text>[protein]-dithiol + NADP(+) = [protein]-disulfide + NADPH + H(+)</text>
        <dbReference type="Rhea" id="RHEA:18753"/>
        <dbReference type="Rhea" id="RHEA-COMP:10593"/>
        <dbReference type="Rhea" id="RHEA-COMP:10594"/>
        <dbReference type="ChEBI" id="CHEBI:15378"/>
        <dbReference type="ChEBI" id="CHEBI:29950"/>
        <dbReference type="ChEBI" id="CHEBI:50058"/>
        <dbReference type="ChEBI" id="CHEBI:57783"/>
        <dbReference type="ChEBI" id="CHEBI:58349"/>
        <dbReference type="EC" id="1.8.1.8"/>
    </reaction>
</comment>
<feature type="transmembrane region" description="Helical" evidence="18">
    <location>
        <begin position="173"/>
        <end position="201"/>
    </location>
</feature>
<comment type="catalytic activity">
    <reaction evidence="16 18">
        <text>[protein]-dithiol + NAD(+) = [protein]-disulfide + NADH + H(+)</text>
        <dbReference type="Rhea" id="RHEA:18749"/>
        <dbReference type="Rhea" id="RHEA-COMP:10593"/>
        <dbReference type="Rhea" id="RHEA-COMP:10594"/>
        <dbReference type="ChEBI" id="CHEBI:15378"/>
        <dbReference type="ChEBI" id="CHEBI:29950"/>
        <dbReference type="ChEBI" id="CHEBI:50058"/>
        <dbReference type="ChEBI" id="CHEBI:57540"/>
        <dbReference type="ChEBI" id="CHEBI:57945"/>
        <dbReference type="EC" id="1.8.1.8"/>
    </reaction>
</comment>
<feature type="transmembrane region" description="Helical" evidence="18">
    <location>
        <begin position="290"/>
        <end position="323"/>
    </location>
</feature>
<dbReference type="InterPro" id="IPR036249">
    <property type="entry name" value="Thioredoxin-like_sf"/>
</dbReference>
<comment type="similarity">
    <text evidence="2 18">Belongs to the thioredoxin family. DsbD subfamily.</text>
</comment>
<dbReference type="HAMAP" id="MF_00399">
    <property type="entry name" value="DbsD"/>
    <property type="match status" value="1"/>
</dbReference>
<comment type="function">
    <text evidence="18">Required to facilitate the formation of correct disulfide bonds in some periplasmic proteins and for the assembly of the periplasmic c-type cytochromes. Acts by transferring electrons from cytoplasmic thioredoxin to the periplasm. This transfer involves a cascade of disulfide bond formation and reduction steps.</text>
</comment>
<dbReference type="GO" id="GO:0047134">
    <property type="term" value="F:protein-disulfide reductase [NAD(P)H] activity"/>
    <property type="evidence" value="ECO:0007669"/>
    <property type="project" value="UniProtKB-UniRule"/>
</dbReference>
<keyword evidence="15 18" id="KW-0676">Redox-active center</keyword>
<evidence type="ECO:0000256" key="16">
    <source>
        <dbReference type="ARBA" id="ARBA00047388"/>
    </source>
</evidence>
<evidence type="ECO:0000256" key="6">
    <source>
        <dbReference type="ARBA" id="ARBA00022692"/>
    </source>
</evidence>
<dbReference type="Pfam" id="PF13899">
    <property type="entry name" value="Thioredoxin_7"/>
    <property type="match status" value="1"/>
</dbReference>
<dbReference type="Proteomes" id="UP000250443">
    <property type="component" value="Unassembled WGS sequence"/>
</dbReference>
<gene>
    <name evidence="20" type="primary">dipZ_2</name>
    <name evidence="18" type="synonym">dsbD</name>
    <name evidence="20" type="ORF">NCTC11842_01698</name>
</gene>
<comment type="subcellular location">
    <subcellularLocation>
        <location evidence="1 18">Cell inner membrane</location>
        <topology evidence="1 18">Multi-pass membrane protein</topology>
    </subcellularLocation>
</comment>
<evidence type="ECO:0000256" key="3">
    <source>
        <dbReference type="ARBA" id="ARBA00022448"/>
    </source>
</evidence>
<keyword evidence="8 18" id="KW-0201">Cytochrome c-type biogenesis</keyword>
<feature type="chain" id="PRO_5016184090" description="Thiol:disulfide interchange protein DsbD" evidence="18">
    <location>
        <begin position="19"/>
        <end position="587"/>
    </location>
</feature>
<feature type="transmembrane region" description="Helical" evidence="18">
    <location>
        <begin position="421"/>
        <end position="440"/>
    </location>
</feature>
<dbReference type="InterPro" id="IPR013766">
    <property type="entry name" value="Thioredoxin_domain"/>
</dbReference>
<sequence precursor="true">MSRLLLCLLLLLALPVNAGIFDQPRAQSALFGTSLNNSQDFLPVDQAFRLDLVEADKDNLRLRFVNADGYYLYKHRLAFTSDHPDVSIGTPKWPAAEPKTDEFFGDVEVFYGITDLLLPIDNPRDIPFTLQVSYQGCADLGLCYPPEIRNIQIGNTPATAAQQQVGTVDWGSLALFFLAGLGLTFTPCVLPMLPILSGVVLRGQFGGLRGLRLSLAYVVPMAACFALLGALMGVFGAGLNLQARLQSPWVLVPFAIFFMVFALAMFGAFEMRMPRFIAERLDHLASRVRGGSLLGAATLGVLSSLLVSPCVTAPLVGALLYISATGDALGGGLKLFFLGLGMGAPLVLFATGGGALLPKSGTWMLGVRKAFGVMLLAVSVWLLERVLPAPVTLALWGLLAVGTALWLGALEFIPKSGKQRLAQLLGVALLVYGVSAWLGALQGQSDPLRPLGRLDAQVLPSTGANAGWQTLDTPAALDAALLSAKDAGQPLLLDWYADWCISCKVIEREVLQAPAVREQLSGYRLVRLDMTRSDAEQRALLDRYQLFGPPALQLFAPSGEEWQDLRTVGETDAESFVKRLRQANSRI</sequence>
<evidence type="ECO:0000313" key="21">
    <source>
        <dbReference type="Proteomes" id="UP000250443"/>
    </source>
</evidence>
<keyword evidence="4 18" id="KW-1003">Cell membrane</keyword>
<dbReference type="CDD" id="cd02953">
    <property type="entry name" value="DsbDgamma"/>
    <property type="match status" value="1"/>
</dbReference>
<dbReference type="EC" id="1.8.1.8" evidence="18"/>
<keyword evidence="14 18" id="KW-1015">Disulfide bond</keyword>
<dbReference type="Gene3D" id="2.60.40.1250">
    <property type="entry name" value="Thiol:disulfide interchange protein DsbD, N-terminal domain"/>
    <property type="match status" value="1"/>
</dbReference>
<evidence type="ECO:0000256" key="4">
    <source>
        <dbReference type="ARBA" id="ARBA00022475"/>
    </source>
</evidence>
<dbReference type="GO" id="GO:0005886">
    <property type="term" value="C:plasma membrane"/>
    <property type="evidence" value="ECO:0007669"/>
    <property type="project" value="UniProtKB-SubCell"/>
</dbReference>
<keyword evidence="13 18" id="KW-0472">Membrane</keyword>
<reference evidence="20 21" key="1">
    <citation type="submission" date="2018-06" db="EMBL/GenBank/DDBJ databases">
        <authorList>
            <consortium name="Pathogen Informatics"/>
            <person name="Doyle S."/>
        </authorList>
    </citation>
    <scope>NUCLEOTIDE SEQUENCE [LARGE SCALE GENOMIC DNA]</scope>
    <source>
        <strain evidence="20 21">NCTC11842</strain>
    </source>
</reference>
<evidence type="ECO:0000256" key="7">
    <source>
        <dbReference type="ARBA" id="ARBA00022729"/>
    </source>
</evidence>
<dbReference type="Gene3D" id="3.40.30.10">
    <property type="entry name" value="Glutaredoxin"/>
    <property type="match status" value="1"/>
</dbReference>
<evidence type="ECO:0000256" key="1">
    <source>
        <dbReference type="ARBA" id="ARBA00004429"/>
    </source>
</evidence>
<evidence type="ECO:0000256" key="5">
    <source>
        <dbReference type="ARBA" id="ARBA00022519"/>
    </source>
</evidence>
<evidence type="ECO:0000256" key="17">
    <source>
        <dbReference type="ARBA" id="ARBA00047804"/>
    </source>
</evidence>
<protein>
    <recommendedName>
        <fullName evidence="18">Thiol:disulfide interchange protein DsbD</fullName>
        <ecNumber evidence="18">1.8.1.8</ecNumber>
    </recommendedName>
    <alternativeName>
        <fullName evidence="18">Protein-disulfide reductase</fullName>
        <shortName evidence="18">Disulfide reductase</shortName>
    </alternativeName>
</protein>
<keyword evidence="6 18" id="KW-0812">Transmembrane</keyword>
<evidence type="ECO:0000256" key="12">
    <source>
        <dbReference type="ARBA" id="ARBA00023027"/>
    </source>
</evidence>
<dbReference type="AlphaFoldDB" id="A0A2X2CCM2"/>
<dbReference type="GO" id="GO:0017004">
    <property type="term" value="P:cytochrome complex assembly"/>
    <property type="evidence" value="ECO:0007669"/>
    <property type="project" value="UniProtKB-UniRule"/>
</dbReference>
<dbReference type="PROSITE" id="PS51352">
    <property type="entry name" value="THIOREDOXIN_2"/>
    <property type="match status" value="1"/>
</dbReference>
<feature type="disulfide bond" description="Redox-active" evidence="18">
    <location>
        <begin position="137"/>
        <end position="143"/>
    </location>
</feature>
<feature type="transmembrane region" description="Helical" evidence="18">
    <location>
        <begin position="249"/>
        <end position="269"/>
    </location>
</feature>
<dbReference type="InterPro" id="IPR028250">
    <property type="entry name" value="DsbDN"/>
</dbReference>
<evidence type="ECO:0000256" key="10">
    <source>
        <dbReference type="ARBA" id="ARBA00022989"/>
    </source>
</evidence>
<keyword evidence="5 18" id="KW-0997">Cell inner membrane</keyword>
<dbReference type="PANTHER" id="PTHR32234:SF0">
    <property type="entry name" value="THIOL:DISULFIDE INTERCHANGE PROTEIN DSBD"/>
    <property type="match status" value="1"/>
</dbReference>
<keyword evidence="11 18" id="KW-0560">Oxidoreductase</keyword>
<evidence type="ECO:0000256" key="8">
    <source>
        <dbReference type="ARBA" id="ARBA00022748"/>
    </source>
</evidence>
<proteinExistence type="inferred from homology"/>
<feature type="disulfide bond" description="Redox-active" evidence="18">
    <location>
        <begin position="188"/>
        <end position="310"/>
    </location>
</feature>
<evidence type="ECO:0000256" key="9">
    <source>
        <dbReference type="ARBA" id="ARBA00022982"/>
    </source>
</evidence>
<dbReference type="Pfam" id="PF11412">
    <property type="entry name" value="DsbD_N"/>
    <property type="match status" value="1"/>
</dbReference>
<feature type="domain" description="Thioredoxin" evidence="19">
    <location>
        <begin position="440"/>
        <end position="585"/>
    </location>
</feature>
<dbReference type="GO" id="GO:0009055">
    <property type="term" value="F:electron transfer activity"/>
    <property type="evidence" value="ECO:0007669"/>
    <property type="project" value="UniProtKB-UniRule"/>
</dbReference>
<dbReference type="InterPro" id="IPR036929">
    <property type="entry name" value="DsbDN_sf"/>
</dbReference>
<evidence type="ECO:0000256" key="13">
    <source>
        <dbReference type="ARBA" id="ARBA00023136"/>
    </source>
</evidence>
<feature type="signal peptide" evidence="18">
    <location>
        <begin position="1"/>
        <end position="18"/>
    </location>
</feature>
<evidence type="ECO:0000256" key="14">
    <source>
        <dbReference type="ARBA" id="ARBA00023157"/>
    </source>
</evidence>
<dbReference type="SUPFAM" id="SSF74863">
    <property type="entry name" value="Thiol:disulfide interchange protein DsbD, N-terminal domain (DsbD-alpha)"/>
    <property type="match status" value="1"/>
</dbReference>
<feature type="transmembrane region" description="Helical" evidence="18">
    <location>
        <begin position="213"/>
        <end position="237"/>
    </location>
</feature>
<evidence type="ECO:0000259" key="19">
    <source>
        <dbReference type="PROSITE" id="PS51352"/>
    </source>
</evidence>
<dbReference type="GO" id="GO:0045454">
    <property type="term" value="P:cell redox homeostasis"/>
    <property type="evidence" value="ECO:0007669"/>
    <property type="project" value="TreeGrafter"/>
</dbReference>
<organism evidence="20 21">
    <name type="scientific">Pseudomonas luteola</name>
    <dbReference type="NCBI Taxonomy" id="47886"/>
    <lineage>
        <taxon>Bacteria</taxon>
        <taxon>Pseudomonadati</taxon>
        <taxon>Pseudomonadota</taxon>
        <taxon>Gammaproteobacteria</taxon>
        <taxon>Pseudomonadales</taxon>
        <taxon>Pseudomonadaceae</taxon>
        <taxon>Pseudomonas</taxon>
    </lineage>
</organism>
<feature type="transmembrane region" description="Helical" evidence="18">
    <location>
        <begin position="393"/>
        <end position="414"/>
    </location>
</feature>
<accession>A0A2X2CCM2</accession>
<name>A0A2X2CCM2_PSELU</name>
<evidence type="ECO:0000256" key="2">
    <source>
        <dbReference type="ARBA" id="ARBA00007241"/>
    </source>
</evidence>
<dbReference type="InterPro" id="IPR022910">
    <property type="entry name" value="Thiol_diS_interchange_DbsD"/>
</dbReference>
<evidence type="ECO:0000256" key="11">
    <source>
        <dbReference type="ARBA" id="ARBA00023002"/>
    </source>
</evidence>
<dbReference type="SUPFAM" id="SSF52833">
    <property type="entry name" value="Thioredoxin-like"/>
    <property type="match status" value="1"/>
</dbReference>
<feature type="disulfide bond" description="Redox-active" evidence="18">
    <location>
        <begin position="500"/>
        <end position="503"/>
    </location>
</feature>
<dbReference type="InterPro" id="IPR035671">
    <property type="entry name" value="DsbD_gamma"/>
</dbReference>
<dbReference type="RefSeq" id="WP_181591840.1">
    <property type="nucleotide sequence ID" value="NZ_DALZQD010000025.1"/>
</dbReference>
<keyword evidence="7 18" id="KW-0732">Signal</keyword>
<keyword evidence="10 18" id="KW-1133">Transmembrane helix</keyword>
<dbReference type="InterPro" id="IPR003834">
    <property type="entry name" value="Cyt_c_assmbl_TM_dom"/>
</dbReference>
<feature type="transmembrane region" description="Helical" evidence="18">
    <location>
        <begin position="370"/>
        <end position="387"/>
    </location>
</feature>
<dbReference type="EMBL" id="UAUF01000010">
    <property type="protein sequence ID" value="SPZ05278.1"/>
    <property type="molecule type" value="Genomic_DNA"/>
</dbReference>
<evidence type="ECO:0000256" key="15">
    <source>
        <dbReference type="ARBA" id="ARBA00023284"/>
    </source>
</evidence>
<keyword evidence="3 18" id="KW-0813">Transport</keyword>
<feature type="transmembrane region" description="Helical" evidence="18">
    <location>
        <begin position="335"/>
        <end position="358"/>
    </location>
</feature>
<evidence type="ECO:0000313" key="20">
    <source>
        <dbReference type="EMBL" id="SPZ05278.1"/>
    </source>
</evidence>
<keyword evidence="12 18" id="KW-0520">NAD</keyword>
<keyword evidence="9 18" id="KW-0249">Electron transport</keyword>
<evidence type="ECO:0000256" key="18">
    <source>
        <dbReference type="HAMAP-Rule" id="MF_00399"/>
    </source>
</evidence>
<dbReference type="PANTHER" id="PTHR32234">
    <property type="entry name" value="THIOL:DISULFIDE INTERCHANGE PROTEIN DSBD"/>
    <property type="match status" value="1"/>
</dbReference>
<dbReference type="Pfam" id="PF02683">
    <property type="entry name" value="DsbD_TM"/>
    <property type="match status" value="1"/>
</dbReference>